<keyword evidence="1" id="KW-1133">Transmembrane helix</keyword>
<dbReference type="EMBL" id="JAAAHW010007480">
    <property type="protein sequence ID" value="KAF9948010.1"/>
    <property type="molecule type" value="Genomic_DNA"/>
</dbReference>
<keyword evidence="1" id="KW-0472">Membrane</keyword>
<feature type="transmembrane region" description="Helical" evidence="1">
    <location>
        <begin position="39"/>
        <end position="60"/>
    </location>
</feature>
<gene>
    <name evidence="2" type="ORF">BGZ65_008370</name>
</gene>
<dbReference type="Proteomes" id="UP000749646">
    <property type="component" value="Unassembled WGS sequence"/>
</dbReference>
<feature type="non-terminal residue" evidence="2">
    <location>
        <position position="90"/>
    </location>
</feature>
<dbReference type="AlphaFoldDB" id="A0A9P6IUJ3"/>
<comment type="caution">
    <text evidence="2">The sequence shown here is derived from an EMBL/GenBank/DDBJ whole genome shotgun (WGS) entry which is preliminary data.</text>
</comment>
<keyword evidence="3" id="KW-1185">Reference proteome</keyword>
<proteinExistence type="predicted"/>
<keyword evidence="1" id="KW-0812">Transmembrane</keyword>
<accession>A0A9P6IUJ3</accession>
<organism evidence="2 3">
    <name type="scientific">Modicella reniformis</name>
    <dbReference type="NCBI Taxonomy" id="1440133"/>
    <lineage>
        <taxon>Eukaryota</taxon>
        <taxon>Fungi</taxon>
        <taxon>Fungi incertae sedis</taxon>
        <taxon>Mucoromycota</taxon>
        <taxon>Mortierellomycotina</taxon>
        <taxon>Mortierellomycetes</taxon>
        <taxon>Mortierellales</taxon>
        <taxon>Mortierellaceae</taxon>
        <taxon>Modicella</taxon>
    </lineage>
</organism>
<evidence type="ECO:0000313" key="2">
    <source>
        <dbReference type="EMBL" id="KAF9948010.1"/>
    </source>
</evidence>
<evidence type="ECO:0000256" key="1">
    <source>
        <dbReference type="SAM" id="Phobius"/>
    </source>
</evidence>
<reference evidence="2" key="1">
    <citation type="journal article" date="2020" name="Fungal Divers.">
        <title>Resolving the Mortierellaceae phylogeny through synthesis of multi-gene phylogenetics and phylogenomics.</title>
        <authorList>
            <person name="Vandepol N."/>
            <person name="Liber J."/>
            <person name="Desiro A."/>
            <person name="Na H."/>
            <person name="Kennedy M."/>
            <person name="Barry K."/>
            <person name="Grigoriev I.V."/>
            <person name="Miller A.N."/>
            <person name="O'Donnell K."/>
            <person name="Stajich J.E."/>
            <person name="Bonito G."/>
        </authorList>
    </citation>
    <scope>NUCLEOTIDE SEQUENCE</scope>
    <source>
        <strain evidence="2">MES-2147</strain>
    </source>
</reference>
<sequence length="90" mass="9324">MTANMTENFFCILVAFEGLDVVVGDIVGREVRLVDFLRVVDVVVVGVVVGVVVVSSQVLVGPQIVLDVVVVSSQVVGGPQTVGSSIISVV</sequence>
<name>A0A9P6IUJ3_9FUNG</name>
<evidence type="ECO:0000313" key="3">
    <source>
        <dbReference type="Proteomes" id="UP000749646"/>
    </source>
</evidence>
<protein>
    <submittedName>
        <fullName evidence="2">Uncharacterized protein</fullName>
    </submittedName>
</protein>